<protein>
    <submittedName>
        <fullName evidence="3">Uncharacterized protein</fullName>
    </submittedName>
</protein>
<gene>
    <name evidence="3" type="ORF">BGZ96_006374</name>
</gene>
<comment type="caution">
    <text evidence="3">The sequence shown here is derived from an EMBL/GenBank/DDBJ whole genome shotgun (WGS) entry which is preliminary data.</text>
</comment>
<dbReference type="EMBL" id="JAAAIM010000308">
    <property type="protein sequence ID" value="KAG0290156.1"/>
    <property type="molecule type" value="Genomic_DNA"/>
</dbReference>
<organism evidence="3 4">
    <name type="scientific">Linnemannia gamsii</name>
    <dbReference type="NCBI Taxonomy" id="64522"/>
    <lineage>
        <taxon>Eukaryota</taxon>
        <taxon>Fungi</taxon>
        <taxon>Fungi incertae sedis</taxon>
        <taxon>Mucoromycota</taxon>
        <taxon>Mortierellomycotina</taxon>
        <taxon>Mortierellomycetes</taxon>
        <taxon>Mortierellales</taxon>
        <taxon>Mortierellaceae</taxon>
        <taxon>Linnemannia</taxon>
    </lineage>
</organism>
<feature type="coiled-coil region" evidence="1">
    <location>
        <begin position="230"/>
        <end position="264"/>
    </location>
</feature>
<evidence type="ECO:0000256" key="2">
    <source>
        <dbReference type="SAM" id="MobiDB-lite"/>
    </source>
</evidence>
<keyword evidence="4" id="KW-1185">Reference proteome</keyword>
<evidence type="ECO:0000313" key="3">
    <source>
        <dbReference type="EMBL" id="KAG0290156.1"/>
    </source>
</evidence>
<dbReference type="Proteomes" id="UP001194696">
    <property type="component" value="Unassembled WGS sequence"/>
</dbReference>
<proteinExistence type="predicted"/>
<feature type="compositionally biased region" description="Polar residues" evidence="2">
    <location>
        <begin position="89"/>
        <end position="101"/>
    </location>
</feature>
<sequence length="597" mass="66497">MADDCQSFRQGVCGDVFDIEVSFDPETNQQVIYWSDITLVFPNARFVKKGNTVVTFVRDAQREWCAPSRIKHYPGAILDVVDCDISRGDPQSPSTPEPTANLSTPTSLPPTMLLSPSSTAFSFAPDKFLDDDECTYPTLKLESLALHETITGSTTFASNTSAVSSTPTSLRLFQRTQSMLQESSVQLTRYESSIQAGEVAHADAIMHGMQAMHRDLHGGMIALHSEVTKNKELQLQILNMQSEADTLTRRMEEMQKYSIELQERSIKMQQEALDRLALIQNKVAAIMTQSYELHEYPIPRLFIVLPKEDATRTETLGRGIKNLFAKQFKLYFLCECGDHTKPVGGRPTNPNLKHEIHIARHEGYDIDRPTEFFETYGSYILTLLQMLKYGVAIAGVVVPPLGQLKIVDSLDGVAEGIDHVLKDIGSQVDSSIAYIEGLAGAQSQLESSSSNSPLVSLGGLEALEGADLRQLESFLKTKDEGRVLGNLYRIVTSDGHVKWVCIDHYRENYRAKAAQDLRDAVQGASGEYDEITGSVRVKFFTPIAARNFYSVLAYSRSVQCLELTFLWSPSIQDLRDLRDTIKSTNVVDITLKKNTLS</sequence>
<evidence type="ECO:0000313" key="4">
    <source>
        <dbReference type="Proteomes" id="UP001194696"/>
    </source>
</evidence>
<feature type="region of interest" description="Disordered" evidence="2">
    <location>
        <begin position="87"/>
        <end position="106"/>
    </location>
</feature>
<accession>A0ABQ7K453</accession>
<reference evidence="3 4" key="1">
    <citation type="journal article" date="2020" name="Fungal Divers.">
        <title>Resolving the Mortierellaceae phylogeny through synthesis of multi-gene phylogenetics and phylogenomics.</title>
        <authorList>
            <person name="Vandepol N."/>
            <person name="Liber J."/>
            <person name="Desiro A."/>
            <person name="Na H."/>
            <person name="Kennedy M."/>
            <person name="Barry K."/>
            <person name="Grigoriev I.V."/>
            <person name="Miller A.N."/>
            <person name="O'Donnell K."/>
            <person name="Stajich J.E."/>
            <person name="Bonito G."/>
        </authorList>
    </citation>
    <scope>NUCLEOTIDE SEQUENCE [LARGE SCALE GENOMIC DNA]</scope>
    <source>
        <strain evidence="3 4">AD045</strain>
    </source>
</reference>
<keyword evidence="1" id="KW-0175">Coiled coil</keyword>
<evidence type="ECO:0000256" key="1">
    <source>
        <dbReference type="SAM" id="Coils"/>
    </source>
</evidence>
<feature type="non-terminal residue" evidence="3">
    <location>
        <position position="597"/>
    </location>
</feature>
<name>A0ABQ7K453_9FUNG</name>